<evidence type="ECO:0000313" key="7">
    <source>
        <dbReference type="EMBL" id="RAK26061.1"/>
    </source>
</evidence>
<evidence type="ECO:0000256" key="1">
    <source>
        <dbReference type="ARBA" id="ARBA00004776"/>
    </source>
</evidence>
<name>A0A327YWZ3_9ACTN</name>
<evidence type="ECO:0000313" key="8">
    <source>
        <dbReference type="Proteomes" id="UP000249341"/>
    </source>
</evidence>
<proteinExistence type="inferred from homology"/>
<keyword evidence="5" id="KW-1133">Transmembrane helix</keyword>
<gene>
    <name evidence="7" type="ORF">B0I29_12997</name>
</gene>
<dbReference type="SUPFAM" id="SSF53448">
    <property type="entry name" value="Nucleotide-diphospho-sugar transferases"/>
    <property type="match status" value="1"/>
</dbReference>
<keyword evidence="8" id="KW-1185">Reference proteome</keyword>
<comment type="pathway">
    <text evidence="1">Cell wall biogenesis; cell wall polysaccharide biosynthesis.</text>
</comment>
<reference evidence="7 8" key="1">
    <citation type="submission" date="2018-06" db="EMBL/GenBank/DDBJ databases">
        <title>Genomic Encyclopedia of Type Strains, Phase III (KMG-III): the genomes of soil and plant-associated and newly described type strains.</title>
        <authorList>
            <person name="Whitman W."/>
        </authorList>
    </citation>
    <scope>NUCLEOTIDE SEQUENCE [LARGE SCALE GENOMIC DNA]</scope>
    <source>
        <strain evidence="7 8">CGMCC 4.7090</strain>
    </source>
</reference>
<dbReference type="Proteomes" id="UP000249341">
    <property type="component" value="Unassembled WGS sequence"/>
</dbReference>
<sequence length="289" mass="31445">MAELRVSVVVCTYSMSRWESLRASVASVEALSPFEIIVVVDHCPELADRCHRSFSVMVLESSEPPGLSGARNAGVRACAGDVVAFVDDDAVVDRQWLSLLIRSYSDESVSGVGGCVEPMWNGGRPAWFPPEFDWVVGCSHSGMPRELAAVRNLIGTNMSFRTSVLRESGGFRTSLGRRGDRLLFGEETELCIRIGGTLLYDPRARVRHHVPVARQTVRYFVTRCFGEGLSKARITRLVGAGRGLADERAHVRRTLPRALARATPARFAAILGGLAVTALGYAAGLASRR</sequence>
<keyword evidence="3" id="KW-0328">Glycosyltransferase</keyword>
<evidence type="ECO:0000256" key="2">
    <source>
        <dbReference type="ARBA" id="ARBA00006739"/>
    </source>
</evidence>
<dbReference type="InterPro" id="IPR001173">
    <property type="entry name" value="Glyco_trans_2-like"/>
</dbReference>
<dbReference type="Pfam" id="PF00535">
    <property type="entry name" value="Glycos_transf_2"/>
    <property type="match status" value="1"/>
</dbReference>
<evidence type="ECO:0000259" key="6">
    <source>
        <dbReference type="Pfam" id="PF00535"/>
    </source>
</evidence>
<dbReference type="OrthoDB" id="153025at2"/>
<keyword evidence="5" id="KW-0472">Membrane</keyword>
<dbReference type="InterPro" id="IPR029044">
    <property type="entry name" value="Nucleotide-diphossugar_trans"/>
</dbReference>
<comment type="caution">
    <text evidence="7">The sequence shown here is derived from an EMBL/GenBank/DDBJ whole genome shotgun (WGS) entry which is preliminary data.</text>
</comment>
<feature type="transmembrane region" description="Helical" evidence="5">
    <location>
        <begin position="267"/>
        <end position="286"/>
    </location>
</feature>
<dbReference type="GO" id="GO:0016757">
    <property type="term" value="F:glycosyltransferase activity"/>
    <property type="evidence" value="ECO:0007669"/>
    <property type="project" value="UniProtKB-KW"/>
</dbReference>
<dbReference type="AlphaFoldDB" id="A0A327YWZ3"/>
<organism evidence="7 8">
    <name type="scientific">Actinoplanes lutulentus</name>
    <dbReference type="NCBI Taxonomy" id="1287878"/>
    <lineage>
        <taxon>Bacteria</taxon>
        <taxon>Bacillati</taxon>
        <taxon>Actinomycetota</taxon>
        <taxon>Actinomycetes</taxon>
        <taxon>Micromonosporales</taxon>
        <taxon>Micromonosporaceae</taxon>
        <taxon>Actinoplanes</taxon>
    </lineage>
</organism>
<evidence type="ECO:0000256" key="3">
    <source>
        <dbReference type="ARBA" id="ARBA00022676"/>
    </source>
</evidence>
<dbReference type="PANTHER" id="PTHR43179:SF12">
    <property type="entry name" value="GALACTOFURANOSYLTRANSFERASE GLFT2"/>
    <property type="match status" value="1"/>
</dbReference>
<evidence type="ECO:0000256" key="5">
    <source>
        <dbReference type="SAM" id="Phobius"/>
    </source>
</evidence>
<feature type="domain" description="Glycosyltransferase 2-like" evidence="6">
    <location>
        <begin position="7"/>
        <end position="167"/>
    </location>
</feature>
<evidence type="ECO:0000256" key="4">
    <source>
        <dbReference type="ARBA" id="ARBA00022679"/>
    </source>
</evidence>
<dbReference type="PANTHER" id="PTHR43179">
    <property type="entry name" value="RHAMNOSYLTRANSFERASE WBBL"/>
    <property type="match status" value="1"/>
</dbReference>
<accession>A0A327YWZ3</accession>
<keyword evidence="5" id="KW-0812">Transmembrane</keyword>
<keyword evidence="4 7" id="KW-0808">Transferase</keyword>
<dbReference type="EMBL" id="QLMJ01000029">
    <property type="protein sequence ID" value="RAK26061.1"/>
    <property type="molecule type" value="Genomic_DNA"/>
</dbReference>
<dbReference type="Gene3D" id="3.90.550.10">
    <property type="entry name" value="Spore Coat Polysaccharide Biosynthesis Protein SpsA, Chain A"/>
    <property type="match status" value="1"/>
</dbReference>
<comment type="similarity">
    <text evidence="2">Belongs to the glycosyltransferase 2 family.</text>
</comment>
<protein>
    <submittedName>
        <fullName evidence="7">Glycosyl transferase family 2</fullName>
    </submittedName>
</protein>
<dbReference type="RefSeq" id="WP_111654895.1">
    <property type="nucleotide sequence ID" value="NZ_JACHWI010000002.1"/>
</dbReference>